<name>A0A239CB77_9FIRM</name>
<evidence type="ECO:0000313" key="6">
    <source>
        <dbReference type="EMBL" id="SNS17477.1"/>
    </source>
</evidence>
<dbReference type="Gene3D" id="3.30.310.50">
    <property type="entry name" value="Alpha-D-phosphohexomutase, C-terminal domain"/>
    <property type="match status" value="1"/>
</dbReference>
<dbReference type="Gene3D" id="2.160.10.10">
    <property type="entry name" value="Hexapeptide repeat proteins"/>
    <property type="match status" value="2"/>
</dbReference>
<evidence type="ECO:0000259" key="5">
    <source>
        <dbReference type="Pfam" id="PF25087"/>
    </source>
</evidence>
<evidence type="ECO:0000259" key="4">
    <source>
        <dbReference type="Pfam" id="PF02878"/>
    </source>
</evidence>
<dbReference type="InterPro" id="IPR005835">
    <property type="entry name" value="NTP_transferase_dom"/>
</dbReference>
<dbReference type="InterPro" id="IPR029044">
    <property type="entry name" value="Nucleotide-diphossugar_trans"/>
</dbReference>
<dbReference type="InterPro" id="IPR011004">
    <property type="entry name" value="Trimer_LpxA-like_sf"/>
</dbReference>
<evidence type="ECO:0000259" key="3">
    <source>
        <dbReference type="Pfam" id="PF00483"/>
    </source>
</evidence>
<dbReference type="Gene3D" id="3.90.550.10">
    <property type="entry name" value="Spore Coat Polysaccharide Biosynthesis Protein SpsA, Chain A"/>
    <property type="match status" value="1"/>
</dbReference>
<evidence type="ECO:0000256" key="1">
    <source>
        <dbReference type="ARBA" id="ARBA00007274"/>
    </source>
</evidence>
<organism evidence="6 7">
    <name type="scientific">Anaerovirgula multivorans</name>
    <dbReference type="NCBI Taxonomy" id="312168"/>
    <lineage>
        <taxon>Bacteria</taxon>
        <taxon>Bacillati</taxon>
        <taxon>Bacillota</taxon>
        <taxon>Clostridia</taxon>
        <taxon>Peptostreptococcales</taxon>
        <taxon>Natronincolaceae</taxon>
        <taxon>Anaerovirgula</taxon>
    </lineage>
</organism>
<feature type="domain" description="Nucleotidyl transferase" evidence="3">
    <location>
        <begin position="5"/>
        <end position="235"/>
    </location>
</feature>
<evidence type="ECO:0000256" key="2">
    <source>
        <dbReference type="ARBA" id="ARBA00010231"/>
    </source>
</evidence>
<dbReference type="CDD" id="cd04181">
    <property type="entry name" value="NTP_transferase"/>
    <property type="match status" value="1"/>
</dbReference>
<dbReference type="GO" id="GO:0016868">
    <property type="term" value="F:intramolecular phosphotransferase activity"/>
    <property type="evidence" value="ECO:0007669"/>
    <property type="project" value="InterPro"/>
</dbReference>
<dbReference type="EMBL" id="FZOJ01000005">
    <property type="protein sequence ID" value="SNS17477.1"/>
    <property type="molecule type" value="Genomic_DNA"/>
</dbReference>
<dbReference type="PANTHER" id="PTHR22572">
    <property type="entry name" value="SUGAR-1-PHOSPHATE GUANYL TRANSFERASE"/>
    <property type="match status" value="1"/>
</dbReference>
<dbReference type="Proteomes" id="UP000198304">
    <property type="component" value="Unassembled WGS sequence"/>
</dbReference>
<dbReference type="SUPFAM" id="SSF51161">
    <property type="entry name" value="Trimeric LpxA-like enzymes"/>
    <property type="match status" value="1"/>
</dbReference>
<gene>
    <name evidence="6" type="ORF">SAMN05446037_1005114</name>
</gene>
<dbReference type="InterPro" id="IPR005844">
    <property type="entry name" value="A-D-PHexomutase_a/b/a-I"/>
</dbReference>
<dbReference type="GO" id="GO:0016779">
    <property type="term" value="F:nucleotidyltransferase activity"/>
    <property type="evidence" value="ECO:0007669"/>
    <property type="project" value="UniProtKB-KW"/>
</dbReference>
<feature type="domain" description="Mannose-1-phosphate guanyltransferase C-terminal" evidence="5">
    <location>
        <begin position="267"/>
        <end position="371"/>
    </location>
</feature>
<dbReference type="Gene3D" id="3.40.120.10">
    <property type="entry name" value="Alpha-D-Glucose-1,6-Bisphosphate, subunit A, domain 3"/>
    <property type="match status" value="3"/>
</dbReference>
<keyword evidence="7" id="KW-1185">Reference proteome</keyword>
<dbReference type="Pfam" id="PF25087">
    <property type="entry name" value="GMPPB_C"/>
    <property type="match status" value="1"/>
</dbReference>
<dbReference type="InterPro" id="IPR050486">
    <property type="entry name" value="Mannose-1P_guanyltransferase"/>
</dbReference>
<dbReference type="InterPro" id="IPR016055">
    <property type="entry name" value="A-D-PHexomutase_a/b/a-I/II/III"/>
</dbReference>
<dbReference type="InterPro" id="IPR056729">
    <property type="entry name" value="GMPPB_C"/>
</dbReference>
<feature type="domain" description="Alpha-D-phosphohexomutase alpha/beta/alpha" evidence="4">
    <location>
        <begin position="385"/>
        <end position="516"/>
    </location>
</feature>
<keyword evidence="6" id="KW-0808">Transferase</keyword>
<dbReference type="OrthoDB" id="9803871at2"/>
<reference evidence="6 7" key="1">
    <citation type="submission" date="2017-06" db="EMBL/GenBank/DDBJ databases">
        <authorList>
            <person name="Kim H.J."/>
            <person name="Triplett B.A."/>
        </authorList>
    </citation>
    <scope>NUCLEOTIDE SEQUENCE [LARGE SCALE GENOMIC DNA]</scope>
    <source>
        <strain evidence="6 7">SCA</strain>
    </source>
</reference>
<dbReference type="SUPFAM" id="SSF55957">
    <property type="entry name" value="Phosphoglucomutase, C-terminal domain"/>
    <property type="match status" value="1"/>
</dbReference>
<accession>A0A239CB77</accession>
<dbReference type="SUPFAM" id="SSF53448">
    <property type="entry name" value="Nucleotide-diphospho-sugar transferases"/>
    <property type="match status" value="1"/>
</dbReference>
<comment type="similarity">
    <text evidence="2">Belongs to the phosphohexose mutase family.</text>
</comment>
<dbReference type="Pfam" id="PF00483">
    <property type="entry name" value="NTP_transferase"/>
    <property type="match status" value="1"/>
</dbReference>
<protein>
    <submittedName>
        <fullName evidence="6">Mannose-1-phosphate guanylyltransferase / phosphomannomutase</fullName>
    </submittedName>
</protein>
<dbReference type="AlphaFoldDB" id="A0A239CB77"/>
<comment type="similarity">
    <text evidence="1">Belongs to the transferase hexapeptide repeat family.</text>
</comment>
<dbReference type="InterPro" id="IPR036900">
    <property type="entry name" value="A-D-PHexomutase_C_sf"/>
</dbReference>
<dbReference type="GO" id="GO:0005975">
    <property type="term" value="P:carbohydrate metabolic process"/>
    <property type="evidence" value="ECO:0007669"/>
    <property type="project" value="InterPro"/>
</dbReference>
<dbReference type="RefSeq" id="WP_089282155.1">
    <property type="nucleotide sequence ID" value="NZ_FZOJ01000005.1"/>
</dbReference>
<dbReference type="SUPFAM" id="SSF53738">
    <property type="entry name" value="Phosphoglucomutase, first 3 domains"/>
    <property type="match status" value="1"/>
</dbReference>
<sequence>MIGIKAIIMAGGKGTRLKPLTCSIPKPMVPILNKPTMEYTVELLKKHRITDIAVTIAHLPTVITDYFATGEKWNVNLKYYEEEVPLGTGGSVKNAEDFIKDTFIVLSGDSLTDINIQKAVAFHKNKGSKATLILKKEAVPIEYGVVITDGDGKITRFLEKPSWGEVFSNTINTGMYILEPEVLDYFKKGENFDFSKDLFPKLLADKEPMYGYVTENYWCDVGALNSYTQTHFDILEDKVNIEMDGYQIEKGIWIGEGTQISSNVELVSPVYIGKNCNIREGSKLDAYTVIGDNCSIEKEVSLKRSIIWNNTLIGQKTHCSGALICNNVEIKREVEIYENAVVGEASRLEERVIIKPDIKLWPNKKIEENTVINQNLVWGTKASKTIFGFKDVSGQINIDISPEFASRLGTAFASTLKEDGVIIVSSDSLNASKLIKNALTAGIESTGTGVIDIDKAVMPVNRFAITHFKGNGGIHVRLDDTDHNQVHIEFADKNGVNIQRSSEREIENLFNREDFKRCNADQIPSSINVENFQEFYINNGMGLLKDISSIKRKSPNILVSSKSQPMQKLTVQFLERIGCEVQQDYRIKEYRQIKDYLPVMVQQVIIGTADLGVVISEDGEKMILIDKKGNTIQQEKYDMLVMMMLLKEGNKEKLILPYTAPYGIEKLINAQNIEIIRVKSNPASIMYAMHSLDGEGKDGLSQYILSYHAIWGMGVIVDFLIRNHLRLEDLVEEMPDIYFIKEKIPCDWQDKGRIIRQLVEEHQDHNIELFEGVKINDERGWALILPDSEKPLFNLYTEGFSEEYAQELSLFYREKVKQLLQNQGQ</sequence>
<keyword evidence="6" id="KW-0548">Nucleotidyltransferase</keyword>
<dbReference type="Pfam" id="PF02878">
    <property type="entry name" value="PGM_PMM_I"/>
    <property type="match status" value="1"/>
</dbReference>
<proteinExistence type="inferred from homology"/>
<evidence type="ECO:0000313" key="7">
    <source>
        <dbReference type="Proteomes" id="UP000198304"/>
    </source>
</evidence>